<keyword evidence="2" id="KW-1185">Reference proteome</keyword>
<sequence length="155" mass="18007">MVTISNSLFNLSLADAKPTDSPHLLLWDNPHDAAIHKLAFNNNAEIISYRDDLLNRVNLQQKFLILHQNLDQEIDAIRQICANTNNSSKYNNQRVLLLKDLDILITYLYSKPSSPISLFWQKLGDMRHLESILWILLPTQIHPINWNKKRIITIV</sequence>
<protein>
    <submittedName>
        <fullName evidence="1">Uncharacterized protein</fullName>
    </submittedName>
</protein>
<evidence type="ECO:0000313" key="2">
    <source>
        <dbReference type="Proteomes" id="UP000606776"/>
    </source>
</evidence>
<evidence type="ECO:0000313" key="1">
    <source>
        <dbReference type="EMBL" id="MBE9236480.1"/>
    </source>
</evidence>
<dbReference type="RefSeq" id="WP_193942694.1">
    <property type="nucleotide sequence ID" value="NZ_JADEWB010000048.1"/>
</dbReference>
<dbReference type="EMBL" id="JADEWB010000048">
    <property type="protein sequence ID" value="MBE9236480.1"/>
    <property type="molecule type" value="Genomic_DNA"/>
</dbReference>
<name>A0ABR9VE77_9CYAN</name>
<organism evidence="1 2">
    <name type="scientific">Sphaerospermopsis aphanizomenoides LEGE 00250</name>
    <dbReference type="NCBI Taxonomy" id="2777972"/>
    <lineage>
        <taxon>Bacteria</taxon>
        <taxon>Bacillati</taxon>
        <taxon>Cyanobacteriota</taxon>
        <taxon>Cyanophyceae</taxon>
        <taxon>Nostocales</taxon>
        <taxon>Aphanizomenonaceae</taxon>
        <taxon>Sphaerospermopsis</taxon>
        <taxon>Sphaerospermopsis aphanizomenoides</taxon>
    </lineage>
</organism>
<dbReference type="Proteomes" id="UP000606776">
    <property type="component" value="Unassembled WGS sequence"/>
</dbReference>
<reference evidence="1 2" key="1">
    <citation type="submission" date="2020-10" db="EMBL/GenBank/DDBJ databases">
        <authorList>
            <person name="Castelo-Branco R."/>
            <person name="Eusebio N."/>
            <person name="Adriana R."/>
            <person name="Vieira A."/>
            <person name="Brugerolle De Fraissinette N."/>
            <person name="Rezende De Castro R."/>
            <person name="Schneider M.P."/>
            <person name="Vasconcelos V."/>
            <person name="Leao P.N."/>
        </authorList>
    </citation>
    <scope>NUCLEOTIDE SEQUENCE [LARGE SCALE GENOMIC DNA]</scope>
    <source>
        <strain evidence="1 2">LEGE 00250</strain>
    </source>
</reference>
<gene>
    <name evidence="1" type="ORF">IQ227_10715</name>
</gene>
<accession>A0ABR9VE77</accession>
<comment type="caution">
    <text evidence="1">The sequence shown here is derived from an EMBL/GenBank/DDBJ whole genome shotgun (WGS) entry which is preliminary data.</text>
</comment>
<proteinExistence type="predicted"/>